<evidence type="ECO:0000256" key="1">
    <source>
        <dbReference type="SAM" id="MobiDB-lite"/>
    </source>
</evidence>
<gene>
    <name evidence="3" type="ORF">I5U67_14800</name>
</gene>
<organism evidence="3 4">
    <name type="scientific">Stenotrophomonas maltophilia</name>
    <name type="common">Pseudomonas maltophilia</name>
    <name type="synonym">Xanthomonas maltophilia</name>
    <dbReference type="NCBI Taxonomy" id="40324"/>
    <lineage>
        <taxon>Bacteria</taxon>
        <taxon>Pseudomonadati</taxon>
        <taxon>Pseudomonadota</taxon>
        <taxon>Gammaproteobacteria</taxon>
        <taxon>Lysobacterales</taxon>
        <taxon>Lysobacteraceae</taxon>
        <taxon>Stenotrophomonas</taxon>
        <taxon>Stenotrophomonas maltophilia group</taxon>
    </lineage>
</organism>
<reference evidence="3" key="1">
    <citation type="submission" date="2020-11" db="EMBL/GenBank/DDBJ databases">
        <title>Enhanced detection system for hospital associated transmission using whole genome sequencing surveillance.</title>
        <authorList>
            <person name="Harrison L.H."/>
            <person name="Van Tyne D."/>
            <person name="Marsh J.W."/>
            <person name="Griffith M.P."/>
            <person name="Snyder D.J."/>
            <person name="Cooper V.S."/>
            <person name="Mustapha M."/>
        </authorList>
    </citation>
    <scope>NUCLEOTIDE SEQUENCE</scope>
    <source>
        <strain evidence="3">STEN00091</strain>
    </source>
</reference>
<keyword evidence="2" id="KW-0732">Signal</keyword>
<feature type="signal peptide" evidence="2">
    <location>
        <begin position="1"/>
        <end position="23"/>
    </location>
</feature>
<accession>A0A6B8J7M1</accession>
<dbReference type="RefSeq" id="WP_154264266.1">
    <property type="nucleotide sequence ID" value="NZ_CP040438.1"/>
</dbReference>
<protein>
    <submittedName>
        <fullName evidence="3">Uncharacterized protein</fullName>
    </submittedName>
</protein>
<dbReference type="EMBL" id="JADUNP010000034">
    <property type="protein sequence ID" value="MBH1653433.1"/>
    <property type="molecule type" value="Genomic_DNA"/>
</dbReference>
<dbReference type="AlphaFoldDB" id="A0A6B8J7M1"/>
<feature type="compositionally biased region" description="Low complexity" evidence="1">
    <location>
        <begin position="153"/>
        <end position="164"/>
    </location>
</feature>
<evidence type="ECO:0000256" key="2">
    <source>
        <dbReference type="SAM" id="SignalP"/>
    </source>
</evidence>
<feature type="region of interest" description="Disordered" evidence="1">
    <location>
        <begin position="138"/>
        <end position="170"/>
    </location>
</feature>
<evidence type="ECO:0000313" key="3">
    <source>
        <dbReference type="EMBL" id="MBH1653433.1"/>
    </source>
</evidence>
<proteinExistence type="predicted"/>
<feature type="compositionally biased region" description="Gly residues" evidence="1">
    <location>
        <begin position="138"/>
        <end position="152"/>
    </location>
</feature>
<feature type="chain" id="PRO_5044302743" evidence="2">
    <location>
        <begin position="24"/>
        <end position="170"/>
    </location>
</feature>
<dbReference type="Proteomes" id="UP000625930">
    <property type="component" value="Unassembled WGS sequence"/>
</dbReference>
<evidence type="ECO:0000313" key="4">
    <source>
        <dbReference type="Proteomes" id="UP000625930"/>
    </source>
</evidence>
<sequence>MKIRHTAAILLVFLLAVTVYVHAQVQGTRSIATYPCNNCMLGYPRIDPQTSNELTLAIASFNRLVVLENLAIAPGDIITMCNGSACVGYQVTLGGDGYIGVKYETQTSTTPPTSGGNGGGIGSGAGYGAGQGVGNGGGADVGGGSYGSGGRTGSVSVGGPKPVGRPTNED</sequence>
<comment type="caution">
    <text evidence="3">The sequence shown here is derived from an EMBL/GenBank/DDBJ whole genome shotgun (WGS) entry which is preliminary data.</text>
</comment>
<name>A0A6B8J7M1_STEMA</name>